<dbReference type="SUPFAM" id="SSF51735">
    <property type="entry name" value="NAD(P)-binding Rossmann-fold domains"/>
    <property type="match status" value="1"/>
</dbReference>
<dbReference type="SMART" id="SM00829">
    <property type="entry name" value="PKS_ER"/>
    <property type="match status" value="1"/>
</dbReference>
<reference evidence="4 5" key="1">
    <citation type="submission" date="2019-06" db="EMBL/GenBank/DDBJ databases">
        <title>Sequencing the genomes of 1000 actinobacteria strains.</title>
        <authorList>
            <person name="Klenk H.-P."/>
        </authorList>
    </citation>
    <scope>NUCLEOTIDE SEQUENCE [LARGE SCALE GENOMIC DNA]</scope>
    <source>
        <strain evidence="4 5">DSM 41695</strain>
    </source>
</reference>
<name>A0A561TP86_9ACTN</name>
<dbReference type="SUPFAM" id="SSF50129">
    <property type="entry name" value="GroES-like"/>
    <property type="match status" value="1"/>
</dbReference>
<keyword evidence="5" id="KW-1185">Reference proteome</keyword>
<dbReference type="RefSeq" id="WP_145870531.1">
    <property type="nucleotide sequence ID" value="NZ_BNCE01000009.1"/>
</dbReference>
<keyword evidence="1" id="KW-0521">NADP</keyword>
<keyword evidence="2" id="KW-0560">Oxidoreductase</keyword>
<evidence type="ECO:0000259" key="3">
    <source>
        <dbReference type="SMART" id="SM00829"/>
    </source>
</evidence>
<accession>A0A561TP86</accession>
<evidence type="ECO:0000256" key="2">
    <source>
        <dbReference type="ARBA" id="ARBA00023002"/>
    </source>
</evidence>
<dbReference type="OrthoDB" id="3813297at2"/>
<dbReference type="EMBL" id="VIWV01000001">
    <property type="protein sequence ID" value="TWF88938.1"/>
    <property type="molecule type" value="Genomic_DNA"/>
</dbReference>
<evidence type="ECO:0000313" key="5">
    <source>
        <dbReference type="Proteomes" id="UP000316603"/>
    </source>
</evidence>
<dbReference type="AlphaFoldDB" id="A0A561TP86"/>
<dbReference type="InterPro" id="IPR036291">
    <property type="entry name" value="NAD(P)-bd_dom_sf"/>
</dbReference>
<evidence type="ECO:0000313" key="4">
    <source>
        <dbReference type="EMBL" id="TWF88938.1"/>
    </source>
</evidence>
<feature type="domain" description="Enoyl reductase (ER)" evidence="3">
    <location>
        <begin position="7"/>
        <end position="304"/>
    </location>
</feature>
<sequence length="306" mass="31850">MKALVTTAVDPLTVELRSVLDPRPRPDEALVEVHATALNRADLLLAVRRPIGSSLGLDVVGTVLRPASDGSGPPAGARVTGLAANDAWAELAAVRTDRLAVIPDGVTDTDAATLPVAGLTALYALRKAGWLLGRRTLVTGASGGVGRVAVQLARAGGSEVTAWVGSPARGQGLAGFGADVVAGYDEPPTTPVDILVDSVGGEVFSTGYRLLRRGGVATVFGNTVRAELRLPADWGHARPGVRIEYLFLLDEVTRRDVPADLALLLTLVAAGKLVAEPGLLTPWTDPRRAIDALYSREVNGKVVLSM</sequence>
<gene>
    <name evidence="4" type="ORF">FHX78_115979</name>
</gene>
<dbReference type="Gene3D" id="3.40.50.720">
    <property type="entry name" value="NAD(P)-binding Rossmann-like Domain"/>
    <property type="match status" value="1"/>
</dbReference>
<evidence type="ECO:0000256" key="1">
    <source>
        <dbReference type="ARBA" id="ARBA00022857"/>
    </source>
</evidence>
<dbReference type="GO" id="GO:0016651">
    <property type="term" value="F:oxidoreductase activity, acting on NAD(P)H"/>
    <property type="evidence" value="ECO:0007669"/>
    <property type="project" value="TreeGrafter"/>
</dbReference>
<organism evidence="4 5">
    <name type="scientific">Streptomyces capillispiralis</name>
    <dbReference type="NCBI Taxonomy" id="68182"/>
    <lineage>
        <taxon>Bacteria</taxon>
        <taxon>Bacillati</taxon>
        <taxon>Actinomycetota</taxon>
        <taxon>Actinomycetes</taxon>
        <taxon>Kitasatosporales</taxon>
        <taxon>Streptomycetaceae</taxon>
        <taxon>Streptomyces</taxon>
    </lineage>
</organism>
<dbReference type="PANTHER" id="PTHR48106">
    <property type="entry name" value="QUINONE OXIDOREDUCTASE PIG3-RELATED"/>
    <property type="match status" value="1"/>
</dbReference>
<protein>
    <submittedName>
        <fullName evidence="4">NADPH:quinone reductase-like Zn-dependent oxidoreductase</fullName>
    </submittedName>
</protein>
<dbReference type="PANTHER" id="PTHR48106:SF18">
    <property type="entry name" value="QUINONE OXIDOREDUCTASE PIG3"/>
    <property type="match status" value="1"/>
</dbReference>
<dbReference type="GO" id="GO:0070402">
    <property type="term" value="F:NADPH binding"/>
    <property type="evidence" value="ECO:0007669"/>
    <property type="project" value="TreeGrafter"/>
</dbReference>
<proteinExistence type="predicted"/>
<dbReference type="Pfam" id="PF13602">
    <property type="entry name" value="ADH_zinc_N_2"/>
    <property type="match status" value="1"/>
</dbReference>
<dbReference type="InterPro" id="IPR011032">
    <property type="entry name" value="GroES-like_sf"/>
</dbReference>
<comment type="caution">
    <text evidence="4">The sequence shown here is derived from an EMBL/GenBank/DDBJ whole genome shotgun (WGS) entry which is preliminary data.</text>
</comment>
<dbReference type="InterPro" id="IPR013154">
    <property type="entry name" value="ADH-like_N"/>
</dbReference>
<dbReference type="Gene3D" id="3.90.180.10">
    <property type="entry name" value="Medium-chain alcohol dehydrogenases, catalytic domain"/>
    <property type="match status" value="1"/>
</dbReference>
<dbReference type="Pfam" id="PF08240">
    <property type="entry name" value="ADH_N"/>
    <property type="match status" value="1"/>
</dbReference>
<dbReference type="Proteomes" id="UP000316603">
    <property type="component" value="Unassembled WGS sequence"/>
</dbReference>
<dbReference type="InterPro" id="IPR020843">
    <property type="entry name" value="ER"/>
</dbReference>